<evidence type="ECO:0000313" key="3">
    <source>
        <dbReference type="Proteomes" id="UP000601055"/>
    </source>
</evidence>
<gene>
    <name evidence="2" type="ORF">GM921_09535</name>
</gene>
<protein>
    <submittedName>
        <fullName evidence="2">DUF4365 domain-containing protein</fullName>
    </submittedName>
</protein>
<feature type="domain" description="DUF4365" evidence="1">
    <location>
        <begin position="22"/>
        <end position="131"/>
    </location>
</feature>
<keyword evidence="3" id="KW-1185">Reference proteome</keyword>
<comment type="caution">
    <text evidence="2">The sequence shown here is derived from an EMBL/GenBank/DDBJ whole genome shotgun (WGS) entry which is preliminary data.</text>
</comment>
<name>A0A923DXB1_9SPHI</name>
<reference evidence="2" key="1">
    <citation type="submission" date="2019-11" db="EMBL/GenBank/DDBJ databases">
        <title>Description of Pedobacter sp. LMG 31464T.</title>
        <authorList>
            <person name="Carlier A."/>
            <person name="Qi S."/>
            <person name="Vandamme P."/>
        </authorList>
    </citation>
    <scope>NUCLEOTIDE SEQUENCE</scope>
    <source>
        <strain evidence="2">LMG 31464</strain>
    </source>
</reference>
<proteinExistence type="predicted"/>
<sequence length="679" mass="77903">MTREEFDNQPLPKSDANANLETVSRNKLRAMFEVEDFEIRDELQYDRGIDFFIEVKLNGNHTNLRFPVQLKATNSLSKNIDGSISLSIPVVNINYLLNDGLPAFYVLYHADEDIFYYERAKEVDDRLREKYPNAHYPQSFTIKFKNLLNGDVIGGIRTEILSHGYLRRAINKALKLSEDGKELTEPVVIQKNQHVYSPIENIKFLENFGFRLLNDGRFSEILDIEKRCYPQEITSPTFHFICGTAAHYKGLHYDALRHYKLADRYVEALDPEVRNMLLYHRAQSKLNLGMIDAEQSEGYMEALMDSEYLGLFLRLQKAFKTWYISSDRNSEKLLRFHEEVNSVLASPHCSPSISMIAESYVLSVEGHRLNDQLLDYLIKLRDSMGTYSLSPKASRLRDEEVSQYNQHFTELKAKAQKGGNQFTYHAICLNGIKILYIKTFYADIVMGMDRATLTITSHLSEEEKELLRDQAACAGHIALMYEQIGVSDNMIAALSQQYELLHFVGDLELAESVLKDMENRIKDNEWHGLESKVTYLRNGGTSHELFTAFVTSTISKVKEKEQQGVILQNEIEKMDMEDRQSKPSITGEKIYLQVFPLGSFCFSKEKLESVFEVLNVTASAKECIMNIMKIGAMPIVNAFRNPIVNEGPDGGFSAERGPESLERIHKVRKDLRELGAYRI</sequence>
<dbReference type="Pfam" id="PF14280">
    <property type="entry name" value="DUF4365"/>
    <property type="match status" value="1"/>
</dbReference>
<evidence type="ECO:0000259" key="1">
    <source>
        <dbReference type="Pfam" id="PF14280"/>
    </source>
</evidence>
<dbReference type="EMBL" id="WNXD01000002">
    <property type="protein sequence ID" value="MBB2145727.1"/>
    <property type="molecule type" value="Genomic_DNA"/>
</dbReference>
<accession>A0A923DXB1</accession>
<evidence type="ECO:0000313" key="2">
    <source>
        <dbReference type="EMBL" id="MBB2145727.1"/>
    </source>
</evidence>
<dbReference type="RefSeq" id="WP_182922419.1">
    <property type="nucleotide sequence ID" value="NZ_WNXD01000002.1"/>
</dbReference>
<dbReference type="Proteomes" id="UP000601055">
    <property type="component" value="Unassembled WGS sequence"/>
</dbReference>
<dbReference type="AlphaFoldDB" id="A0A923DXB1"/>
<dbReference type="InterPro" id="IPR025375">
    <property type="entry name" value="DUF4365"/>
</dbReference>
<organism evidence="2 3">
    <name type="scientific">Pedobacter planticolens</name>
    <dbReference type="NCBI Taxonomy" id="2679964"/>
    <lineage>
        <taxon>Bacteria</taxon>
        <taxon>Pseudomonadati</taxon>
        <taxon>Bacteroidota</taxon>
        <taxon>Sphingobacteriia</taxon>
        <taxon>Sphingobacteriales</taxon>
        <taxon>Sphingobacteriaceae</taxon>
        <taxon>Pedobacter</taxon>
    </lineage>
</organism>